<feature type="transmembrane region" description="Helical" evidence="1">
    <location>
        <begin position="47"/>
        <end position="67"/>
    </location>
</feature>
<feature type="transmembrane region" description="Helical" evidence="1">
    <location>
        <begin position="79"/>
        <end position="101"/>
    </location>
</feature>
<dbReference type="RefSeq" id="WP_066339580.1">
    <property type="nucleotide sequence ID" value="NZ_CP016503.1"/>
</dbReference>
<accession>A0A1B1U4Z0</accession>
<feature type="transmembrane region" description="Helical" evidence="1">
    <location>
        <begin position="219"/>
        <end position="239"/>
    </location>
</feature>
<evidence type="ECO:0000313" key="3">
    <source>
        <dbReference type="Proteomes" id="UP000092884"/>
    </source>
</evidence>
<gene>
    <name evidence="2" type="ORF">BBW65_03135</name>
</gene>
<dbReference type="Proteomes" id="UP000092884">
    <property type="component" value="Chromosome"/>
</dbReference>
<feature type="transmembrane region" description="Helical" evidence="1">
    <location>
        <begin position="121"/>
        <end position="143"/>
    </location>
</feature>
<keyword evidence="1" id="KW-0812">Transmembrane</keyword>
<feature type="transmembrane region" description="Helical" evidence="1">
    <location>
        <begin position="7"/>
        <end position="27"/>
    </location>
</feature>
<name>A0A1B1U4Z0_9HELI</name>
<reference evidence="3" key="1">
    <citation type="submission" date="2016-07" db="EMBL/GenBank/DDBJ databases">
        <authorList>
            <person name="Florea S."/>
            <person name="Webb J.S."/>
            <person name="Jaromczyk J."/>
            <person name="Schardl C.L."/>
        </authorList>
    </citation>
    <scope>NUCLEOTIDE SEQUENCE [LARGE SCALE GENOMIC DNA]</scope>
    <source>
        <strain evidence="3">MIT 01-6242</strain>
    </source>
</reference>
<dbReference type="STRING" id="222136.BBW65_03135"/>
<dbReference type="AlphaFoldDB" id="A0A1B1U4Z0"/>
<dbReference type="OrthoDB" id="5322199at2"/>
<dbReference type="KEGG" id="het:BBW65_03135"/>
<organism evidence="2 3">
    <name type="scientific">Helicobacter enhydrae</name>
    <dbReference type="NCBI Taxonomy" id="222136"/>
    <lineage>
        <taxon>Bacteria</taxon>
        <taxon>Pseudomonadati</taxon>
        <taxon>Campylobacterota</taxon>
        <taxon>Epsilonproteobacteria</taxon>
        <taxon>Campylobacterales</taxon>
        <taxon>Helicobacteraceae</taxon>
        <taxon>Helicobacter</taxon>
    </lineage>
</organism>
<proteinExistence type="predicted"/>
<sequence length="271" mass="31296">MKRQTNALIFCYVFFALLTFTMLSILVSLLSTTFSQLFLIFTQNGGIFNTFVLVFYFLGFTISLYSLITSASKQHNLTFQILVLICCIGFVFAFVFTSWQPRQHLQPSDFIMQNTQTITHGVGYLLLLIFCTIAFVVLPLLSLHFHLIPNLQNRIGFFLAYARPSINTSIYFVMGIATQGYFTAYHLHYVDIFALVVSMSLLSWTFWKYPTYFGIYERLNGILLILSVILIACASKLFSHDVSNVRYSFFACGLISWCCEWMLKRHTYRPL</sequence>
<feature type="transmembrane region" description="Helical" evidence="1">
    <location>
        <begin position="155"/>
        <end position="174"/>
    </location>
</feature>
<keyword evidence="1" id="KW-1133">Transmembrane helix</keyword>
<evidence type="ECO:0000313" key="2">
    <source>
        <dbReference type="EMBL" id="ANV97857.1"/>
    </source>
</evidence>
<keyword evidence="3" id="KW-1185">Reference proteome</keyword>
<evidence type="ECO:0000256" key="1">
    <source>
        <dbReference type="SAM" id="Phobius"/>
    </source>
</evidence>
<protein>
    <submittedName>
        <fullName evidence="2">Uncharacterized protein</fullName>
    </submittedName>
</protein>
<dbReference type="EMBL" id="CP016503">
    <property type="protein sequence ID" value="ANV97857.1"/>
    <property type="molecule type" value="Genomic_DNA"/>
</dbReference>
<feature type="transmembrane region" description="Helical" evidence="1">
    <location>
        <begin position="186"/>
        <end position="207"/>
    </location>
</feature>
<keyword evidence="1" id="KW-0472">Membrane</keyword>